<dbReference type="EMBL" id="MN740062">
    <property type="protein sequence ID" value="QHT86192.1"/>
    <property type="molecule type" value="Genomic_DNA"/>
</dbReference>
<organism evidence="1">
    <name type="scientific">viral metagenome</name>
    <dbReference type="NCBI Taxonomy" id="1070528"/>
    <lineage>
        <taxon>unclassified sequences</taxon>
        <taxon>metagenomes</taxon>
        <taxon>organismal metagenomes</taxon>
    </lineage>
</organism>
<name>A0A6C0I092_9ZZZZ</name>
<accession>A0A6C0I092</accession>
<proteinExistence type="predicted"/>
<reference evidence="1" key="1">
    <citation type="journal article" date="2020" name="Nature">
        <title>Giant virus diversity and host interactions through global metagenomics.</title>
        <authorList>
            <person name="Schulz F."/>
            <person name="Roux S."/>
            <person name="Paez-Espino D."/>
            <person name="Jungbluth S."/>
            <person name="Walsh D.A."/>
            <person name="Denef V.J."/>
            <person name="McMahon K.D."/>
            <person name="Konstantinidis K.T."/>
            <person name="Eloe-Fadrosh E.A."/>
            <person name="Kyrpides N.C."/>
            <person name="Woyke T."/>
        </authorList>
    </citation>
    <scope>NUCLEOTIDE SEQUENCE</scope>
    <source>
        <strain evidence="1">GVMAG-M-3300023184-184</strain>
    </source>
</reference>
<protein>
    <submittedName>
        <fullName evidence="1">Uncharacterized protein</fullName>
    </submittedName>
</protein>
<sequence length="473" mass="54800">MDYQITLQNKAIWEFYDQNKEIDIEEINIIFIKVLENLMQTVNPALNSSLANQLLENIKSLQTQITNISDINLRTQQEFSIKFLEFKKDYIEDLKMILSNTTSEKIAPIIKEYNENLLDKTRMMMSEIIPKNQDVLTKEIDKSFKDLQKNLRTDTDKLLTTTINKESLEGFISTLDDKFSKTLVHSQNIFNSIITSTEHRLDTKLTEIKDISTTNSGSNTNLQSNISDLLKKMENSSSKGKISENILYNILLGLYPTAQIDSVGTTKETGDVIISRKDKPVILFENKNYDKNVTQDEVRKFLRDIENKNCSGIMMAQHYGITNKDNFEIELHNGHVLIYMHKVEYDADKIKAAVDIIDHFKYKLGDLQKSEGEQRTIDKQVLDEINKEYQTFILNKLAHIKTIKDYNQKLISQMEDIQIPSLEHYLSKLYASSTSKEDICEYCNYIAKNSRALAAHYRGCSQKRVFMENIQDK</sequence>
<dbReference type="AlphaFoldDB" id="A0A6C0I092"/>
<evidence type="ECO:0000313" key="1">
    <source>
        <dbReference type="EMBL" id="QHT86192.1"/>
    </source>
</evidence>